<evidence type="ECO:0000313" key="2">
    <source>
        <dbReference type="Proteomes" id="UP001194468"/>
    </source>
</evidence>
<gene>
    <name evidence="1" type="ORF">L210DRAFT_3614099</name>
</gene>
<dbReference type="Pfam" id="PF10294">
    <property type="entry name" value="Methyltransf_16"/>
    <property type="match status" value="1"/>
</dbReference>
<proteinExistence type="predicted"/>
<dbReference type="Proteomes" id="UP001194468">
    <property type="component" value="Unassembled WGS sequence"/>
</dbReference>
<evidence type="ECO:0000313" key="1">
    <source>
        <dbReference type="EMBL" id="KAF8433536.1"/>
    </source>
</evidence>
<keyword evidence="2" id="KW-1185">Reference proteome</keyword>
<dbReference type="SUPFAM" id="SSF53335">
    <property type="entry name" value="S-adenosyl-L-methionine-dependent methyltransferases"/>
    <property type="match status" value="1"/>
</dbReference>
<dbReference type="GO" id="GO:0032259">
    <property type="term" value="P:methylation"/>
    <property type="evidence" value="ECO:0007669"/>
    <property type="project" value="UniProtKB-KW"/>
</dbReference>
<dbReference type="GO" id="GO:0008757">
    <property type="term" value="F:S-adenosylmethionine-dependent methyltransferase activity"/>
    <property type="evidence" value="ECO:0007669"/>
    <property type="project" value="UniProtKB-ARBA"/>
</dbReference>
<dbReference type="PANTHER" id="PTHR14614:SF130">
    <property type="entry name" value="PROTEIN-LYSINE N-METHYLTRANSFERASE EEF2KMT"/>
    <property type="match status" value="1"/>
</dbReference>
<dbReference type="InterPro" id="IPR029063">
    <property type="entry name" value="SAM-dependent_MTases_sf"/>
</dbReference>
<reference evidence="1" key="1">
    <citation type="submission" date="2019-10" db="EMBL/GenBank/DDBJ databases">
        <authorList>
            <consortium name="DOE Joint Genome Institute"/>
            <person name="Kuo A."/>
            <person name="Miyauchi S."/>
            <person name="Kiss E."/>
            <person name="Drula E."/>
            <person name="Kohler A."/>
            <person name="Sanchez-Garcia M."/>
            <person name="Andreopoulos B."/>
            <person name="Barry K.W."/>
            <person name="Bonito G."/>
            <person name="Buee M."/>
            <person name="Carver A."/>
            <person name="Chen C."/>
            <person name="Cichocki N."/>
            <person name="Clum A."/>
            <person name="Culley D."/>
            <person name="Crous P.W."/>
            <person name="Fauchery L."/>
            <person name="Girlanda M."/>
            <person name="Hayes R."/>
            <person name="Keri Z."/>
            <person name="LaButti K."/>
            <person name="Lipzen A."/>
            <person name="Lombard V."/>
            <person name="Magnuson J."/>
            <person name="Maillard F."/>
            <person name="Morin E."/>
            <person name="Murat C."/>
            <person name="Nolan M."/>
            <person name="Ohm R."/>
            <person name="Pangilinan J."/>
            <person name="Pereira M."/>
            <person name="Perotto S."/>
            <person name="Peter M."/>
            <person name="Riley R."/>
            <person name="Sitrit Y."/>
            <person name="Stielow B."/>
            <person name="Szollosi G."/>
            <person name="Zifcakova L."/>
            <person name="Stursova M."/>
            <person name="Spatafora J.W."/>
            <person name="Tedersoo L."/>
            <person name="Vaario L.-M."/>
            <person name="Yamada A."/>
            <person name="Yan M."/>
            <person name="Wang P."/>
            <person name="Xu J."/>
            <person name="Bruns T."/>
            <person name="Baldrian P."/>
            <person name="Vilgalys R."/>
            <person name="Henrissat B."/>
            <person name="Grigoriev I.V."/>
            <person name="Hibbett D."/>
            <person name="Nagy L.G."/>
            <person name="Martin F.M."/>
        </authorList>
    </citation>
    <scope>NUCLEOTIDE SEQUENCE</scope>
    <source>
        <strain evidence="1">BED1</strain>
    </source>
</reference>
<dbReference type="PANTHER" id="PTHR14614">
    <property type="entry name" value="HEPATOCELLULAR CARCINOMA-ASSOCIATED ANTIGEN"/>
    <property type="match status" value="1"/>
</dbReference>
<name>A0AAD4BLL6_BOLED</name>
<keyword evidence="1" id="KW-0808">Transferase</keyword>
<dbReference type="InterPro" id="IPR019410">
    <property type="entry name" value="Methyltransf_16"/>
</dbReference>
<comment type="caution">
    <text evidence="1">The sequence shown here is derived from an EMBL/GenBank/DDBJ whole genome shotgun (WGS) entry which is preliminary data.</text>
</comment>
<dbReference type="Gene3D" id="3.40.50.150">
    <property type="entry name" value="Vaccinia Virus protein VP39"/>
    <property type="match status" value="1"/>
</dbReference>
<sequence length="384" mass="43419">MQDHSDANRLFPAPEPLLSILFCYSALVPVKSLSFPSNIPFNVTHEFFLREILLNHHLEQYPPSESYQQSFWKWAIIQLESFTRSIEDAEVDERIYAHYLSLRTGACSGTPPNSFITYHWKFPETHRYPTDGHSYETITLLESRTTIEAGTTGLRTWRASLVLAQYLVQHPYLVNASNVLELGSGTGFIGILVASLQLQAATSTVDRKMPSVYLTDVNSTVLVRCRNNVRLPCNKSSPHPNIQYKSLDWLDSLPGQENLESFFSEAKVDIVLGADIADMFQQVFDPVLVPPLVKTIFLALLSEPTQVAFIALTVRNEETLQYFLDEIGKVLKTEEVTHNIAGSLLLQFPDQVDAELEVKIFKVTRGRDTPPTNCEELRSILRSI</sequence>
<protein>
    <submittedName>
        <fullName evidence="1">Methyltransferase-domain-containing protein</fullName>
    </submittedName>
</protein>
<reference evidence="1" key="2">
    <citation type="journal article" date="2020" name="Nat. Commun.">
        <title>Large-scale genome sequencing of mycorrhizal fungi provides insights into the early evolution of symbiotic traits.</title>
        <authorList>
            <person name="Miyauchi S."/>
            <person name="Kiss E."/>
            <person name="Kuo A."/>
            <person name="Drula E."/>
            <person name="Kohler A."/>
            <person name="Sanchez-Garcia M."/>
            <person name="Morin E."/>
            <person name="Andreopoulos B."/>
            <person name="Barry K.W."/>
            <person name="Bonito G."/>
            <person name="Buee M."/>
            <person name="Carver A."/>
            <person name="Chen C."/>
            <person name="Cichocki N."/>
            <person name="Clum A."/>
            <person name="Culley D."/>
            <person name="Crous P.W."/>
            <person name="Fauchery L."/>
            <person name="Girlanda M."/>
            <person name="Hayes R.D."/>
            <person name="Keri Z."/>
            <person name="LaButti K."/>
            <person name="Lipzen A."/>
            <person name="Lombard V."/>
            <person name="Magnuson J."/>
            <person name="Maillard F."/>
            <person name="Murat C."/>
            <person name="Nolan M."/>
            <person name="Ohm R.A."/>
            <person name="Pangilinan J."/>
            <person name="Pereira M.F."/>
            <person name="Perotto S."/>
            <person name="Peter M."/>
            <person name="Pfister S."/>
            <person name="Riley R."/>
            <person name="Sitrit Y."/>
            <person name="Stielow J.B."/>
            <person name="Szollosi G."/>
            <person name="Zifcakova L."/>
            <person name="Stursova M."/>
            <person name="Spatafora J.W."/>
            <person name="Tedersoo L."/>
            <person name="Vaario L.M."/>
            <person name="Yamada A."/>
            <person name="Yan M."/>
            <person name="Wang P."/>
            <person name="Xu J."/>
            <person name="Bruns T."/>
            <person name="Baldrian P."/>
            <person name="Vilgalys R."/>
            <person name="Dunand C."/>
            <person name="Henrissat B."/>
            <person name="Grigoriev I.V."/>
            <person name="Hibbett D."/>
            <person name="Nagy L.G."/>
            <person name="Martin F.M."/>
        </authorList>
    </citation>
    <scope>NUCLEOTIDE SEQUENCE</scope>
    <source>
        <strain evidence="1">BED1</strain>
    </source>
</reference>
<organism evidence="1 2">
    <name type="scientific">Boletus edulis BED1</name>
    <dbReference type="NCBI Taxonomy" id="1328754"/>
    <lineage>
        <taxon>Eukaryota</taxon>
        <taxon>Fungi</taxon>
        <taxon>Dikarya</taxon>
        <taxon>Basidiomycota</taxon>
        <taxon>Agaricomycotina</taxon>
        <taxon>Agaricomycetes</taxon>
        <taxon>Agaricomycetidae</taxon>
        <taxon>Boletales</taxon>
        <taxon>Boletineae</taxon>
        <taxon>Boletaceae</taxon>
        <taxon>Boletoideae</taxon>
        <taxon>Boletus</taxon>
    </lineage>
</organism>
<dbReference type="AlphaFoldDB" id="A0AAD4BLL6"/>
<dbReference type="EMBL" id="WHUW01000033">
    <property type="protein sequence ID" value="KAF8433536.1"/>
    <property type="molecule type" value="Genomic_DNA"/>
</dbReference>
<keyword evidence="1" id="KW-0489">Methyltransferase</keyword>
<accession>A0AAD4BLL6</accession>